<gene>
    <name evidence="3" type="ORF">MACK_001091</name>
</gene>
<dbReference type="EMBL" id="CP056071">
    <property type="protein sequence ID" value="UKK01738.2"/>
    <property type="molecule type" value="Genomic_DNA"/>
</dbReference>
<keyword evidence="2" id="KW-0732">Signal</keyword>
<feature type="compositionally biased region" description="Polar residues" evidence="1">
    <location>
        <begin position="47"/>
        <end position="62"/>
    </location>
</feature>
<reference evidence="3" key="1">
    <citation type="submission" date="2022-07" db="EMBL/GenBank/DDBJ databases">
        <title>Evaluation of T. orientalis genome assembly methods using nanopore sequencing and analysis of variation between genomes.</title>
        <authorList>
            <person name="Yam J."/>
            <person name="Micallef M.L."/>
            <person name="Liu M."/>
            <person name="Djordjevic S.P."/>
            <person name="Bogema D.R."/>
            <person name="Jenkins C."/>
        </authorList>
    </citation>
    <scope>NUCLEOTIDE SEQUENCE</scope>
    <source>
        <strain evidence="3">Goon Nure</strain>
    </source>
</reference>
<evidence type="ECO:0000256" key="2">
    <source>
        <dbReference type="SAM" id="SignalP"/>
    </source>
</evidence>
<protein>
    <submittedName>
        <fullName evidence="3">Uncharacterized protein</fullName>
    </submittedName>
</protein>
<evidence type="ECO:0000256" key="1">
    <source>
        <dbReference type="SAM" id="MobiDB-lite"/>
    </source>
</evidence>
<proteinExistence type="predicted"/>
<feature type="region of interest" description="Disordered" evidence="1">
    <location>
        <begin position="25"/>
        <end position="64"/>
    </location>
</feature>
<evidence type="ECO:0000313" key="3">
    <source>
        <dbReference type="EMBL" id="UKK01738.2"/>
    </source>
</evidence>
<organism evidence="3 4">
    <name type="scientific">Theileria orientalis</name>
    <dbReference type="NCBI Taxonomy" id="68886"/>
    <lineage>
        <taxon>Eukaryota</taxon>
        <taxon>Sar</taxon>
        <taxon>Alveolata</taxon>
        <taxon>Apicomplexa</taxon>
        <taxon>Aconoidasida</taxon>
        <taxon>Piroplasmida</taxon>
        <taxon>Theileriidae</taxon>
        <taxon>Theileria</taxon>
    </lineage>
</organism>
<feature type="compositionally biased region" description="Gly residues" evidence="1">
    <location>
        <begin position="278"/>
        <end position="305"/>
    </location>
</feature>
<accession>A0A976QVD3</accession>
<dbReference type="AlphaFoldDB" id="A0A976QVD3"/>
<feature type="signal peptide" evidence="2">
    <location>
        <begin position="1"/>
        <end position="23"/>
    </location>
</feature>
<feature type="region of interest" description="Disordered" evidence="1">
    <location>
        <begin position="259"/>
        <end position="312"/>
    </location>
</feature>
<evidence type="ECO:0000313" key="4">
    <source>
        <dbReference type="Proteomes" id="UP000244811"/>
    </source>
</evidence>
<name>A0A976QVD3_THEOR</name>
<feature type="compositionally biased region" description="Low complexity" evidence="1">
    <location>
        <begin position="264"/>
        <end position="277"/>
    </location>
</feature>
<feature type="chain" id="PRO_5037354707" evidence="2">
    <location>
        <begin position="24"/>
        <end position="312"/>
    </location>
</feature>
<dbReference type="Proteomes" id="UP000244811">
    <property type="component" value="Chromosome 2"/>
</dbReference>
<sequence length="312" mass="33188">MRFYFRYILIFLIINNKWVLVQSDDTSATPPASSGGDGTTAKIGQDASATSPTAGSTDSGTKTGVELSLKKTSGTNEFDYNKDGNTVTYTAKDKYAFKSVKTGKNGDIVVWSTTNASEYATKVVLNGKGKKQKEVTIHLPNNTTKVFDRSAKGKPWNEVKQTANDSSKQTPVTLNVDSVKDSDYYTCKVEQGVRTFTPKEGFVFNEVNSGGSVWKATKEDEYANKVEYLALKCVWIYLPNNVEKTFRYAGNNQWVDTQASTQKSSTDGSGGTDQSSGGTTGTDGSGGTDQSGGGTTGTGGSGGGTASKPATQ</sequence>